<keyword evidence="7 9" id="KW-1015">Disulfide bond</keyword>
<dbReference type="EC" id="2.8.1.13" evidence="9"/>
<reference evidence="12 13" key="1">
    <citation type="submission" date="2018-08" db="EMBL/GenBank/DDBJ databases">
        <title>Pallidiluteibacterium maritimus gen. nov., sp. nov., isolated from coastal sediment.</title>
        <authorList>
            <person name="Zhou L.Y."/>
        </authorList>
    </citation>
    <scope>NUCLEOTIDE SEQUENCE [LARGE SCALE GENOMIC DNA]</scope>
    <source>
        <strain evidence="12 13">XSD2</strain>
    </source>
</reference>
<comment type="similarity">
    <text evidence="9">Belongs to the MnmA/TRMU family.</text>
</comment>
<keyword evidence="3 9" id="KW-0819">tRNA processing</keyword>
<dbReference type="Pfam" id="PF20258">
    <property type="entry name" value="tRNA_Me_trans_C"/>
    <property type="match status" value="1"/>
</dbReference>
<dbReference type="Pfam" id="PF20259">
    <property type="entry name" value="tRNA_Me_trans_M"/>
    <property type="match status" value="1"/>
</dbReference>
<dbReference type="Pfam" id="PF03054">
    <property type="entry name" value="tRNA_Me_trans"/>
    <property type="match status" value="1"/>
</dbReference>
<accession>A0A399T0W2</accession>
<dbReference type="Gene3D" id="2.30.30.280">
    <property type="entry name" value="Adenine nucleotide alpha hydrolases-like domains"/>
    <property type="match status" value="1"/>
</dbReference>
<dbReference type="Proteomes" id="UP000265926">
    <property type="component" value="Unassembled WGS sequence"/>
</dbReference>
<dbReference type="GO" id="GO:0000049">
    <property type="term" value="F:tRNA binding"/>
    <property type="evidence" value="ECO:0007669"/>
    <property type="project" value="UniProtKB-KW"/>
</dbReference>
<dbReference type="OrthoDB" id="9800696at2"/>
<feature type="site" description="Interaction with tRNA" evidence="9">
    <location>
        <position position="121"/>
    </location>
</feature>
<sequence>MEANKRVLLGMSGGIDSSMSAVILKENGFDVTGISFQFSGSDEQCEGNFRDAKELAQKLDIPHIIVDLRQEFKNTIIHYFINEYLQGRTPFPCAYCNPQLKFHYLEKYANDNNCYNISTGHYVKTGIYNNKKFLFAGDDPDKDQTFFLWGLKREIVDRLLFPLGEYQKSEVREQAFEKGFVRLSEKKDSLGICFIEGNNYRKFLEENGIQSRPGNFIYHNGEILGIHQGIANYTIGQRRGLGLNLNFPVFVSEIRLDSNEIVLAKYEDLYRSKIYLKDYYFIDKEAVIRGMELTVKVRYRLQETPCRLRILNEARAEVELLKPEAMISPGQTAVFYDGDRLVGGGFIESSE</sequence>
<proteinExistence type="inferred from homology"/>
<evidence type="ECO:0000313" key="13">
    <source>
        <dbReference type="Proteomes" id="UP000265926"/>
    </source>
</evidence>
<comment type="caution">
    <text evidence="9">Lacks conserved residue(s) required for the propagation of feature annotation.</text>
</comment>
<feature type="active site" description="Nucleophile" evidence="9">
    <location>
        <position position="96"/>
    </location>
</feature>
<comment type="caution">
    <text evidence="12">The sequence shown here is derived from an EMBL/GenBank/DDBJ whole genome shotgun (WGS) entry which is preliminary data.</text>
</comment>
<dbReference type="PANTHER" id="PTHR11933:SF5">
    <property type="entry name" value="MITOCHONDRIAL TRNA-SPECIFIC 2-THIOURIDYLASE 1"/>
    <property type="match status" value="1"/>
</dbReference>
<dbReference type="NCBIfam" id="NF001138">
    <property type="entry name" value="PRK00143.1"/>
    <property type="match status" value="1"/>
</dbReference>
<dbReference type="CDD" id="cd01998">
    <property type="entry name" value="MnmA_TRMU-like"/>
    <property type="match status" value="1"/>
</dbReference>
<keyword evidence="6 9" id="KW-0694">RNA-binding</keyword>
<evidence type="ECO:0000256" key="8">
    <source>
        <dbReference type="ARBA" id="ARBA00051542"/>
    </source>
</evidence>
<keyword evidence="9" id="KW-0963">Cytoplasm</keyword>
<dbReference type="Gene3D" id="3.40.50.620">
    <property type="entry name" value="HUPs"/>
    <property type="match status" value="1"/>
</dbReference>
<evidence type="ECO:0000313" key="12">
    <source>
        <dbReference type="EMBL" id="RIJ48639.1"/>
    </source>
</evidence>
<evidence type="ECO:0000256" key="3">
    <source>
        <dbReference type="ARBA" id="ARBA00022694"/>
    </source>
</evidence>
<comment type="catalytic activity">
    <reaction evidence="8 9">
        <text>S-sulfanyl-L-cysteinyl-[protein] + uridine(34) in tRNA + AH2 + ATP = 2-thiouridine(34) in tRNA + L-cysteinyl-[protein] + A + AMP + diphosphate + H(+)</text>
        <dbReference type="Rhea" id="RHEA:47032"/>
        <dbReference type="Rhea" id="RHEA-COMP:10131"/>
        <dbReference type="Rhea" id="RHEA-COMP:11726"/>
        <dbReference type="Rhea" id="RHEA-COMP:11727"/>
        <dbReference type="Rhea" id="RHEA-COMP:11728"/>
        <dbReference type="ChEBI" id="CHEBI:13193"/>
        <dbReference type="ChEBI" id="CHEBI:15378"/>
        <dbReference type="ChEBI" id="CHEBI:17499"/>
        <dbReference type="ChEBI" id="CHEBI:29950"/>
        <dbReference type="ChEBI" id="CHEBI:30616"/>
        <dbReference type="ChEBI" id="CHEBI:33019"/>
        <dbReference type="ChEBI" id="CHEBI:61963"/>
        <dbReference type="ChEBI" id="CHEBI:65315"/>
        <dbReference type="ChEBI" id="CHEBI:87170"/>
        <dbReference type="ChEBI" id="CHEBI:456215"/>
        <dbReference type="EC" id="2.8.1.13"/>
    </reaction>
</comment>
<dbReference type="InterPro" id="IPR004506">
    <property type="entry name" value="MnmA-like"/>
</dbReference>
<protein>
    <recommendedName>
        <fullName evidence="9">tRNA-specific 2-thiouridylase MnmA</fullName>
        <ecNumber evidence="9">2.8.1.13</ecNumber>
    </recommendedName>
</protein>
<feature type="binding site" evidence="9">
    <location>
        <position position="120"/>
    </location>
    <ligand>
        <name>ATP</name>
        <dbReference type="ChEBI" id="CHEBI:30616"/>
    </ligand>
</feature>
<dbReference type="InterPro" id="IPR014729">
    <property type="entry name" value="Rossmann-like_a/b/a_fold"/>
</dbReference>
<keyword evidence="1 9" id="KW-0820">tRNA-binding</keyword>
<evidence type="ECO:0000256" key="7">
    <source>
        <dbReference type="ARBA" id="ARBA00023157"/>
    </source>
</evidence>
<dbReference type="EMBL" id="QWGR01000004">
    <property type="protein sequence ID" value="RIJ48639.1"/>
    <property type="molecule type" value="Genomic_DNA"/>
</dbReference>
<comment type="subcellular location">
    <subcellularLocation>
        <location evidence="9">Cytoplasm</location>
    </subcellularLocation>
</comment>
<evidence type="ECO:0000256" key="2">
    <source>
        <dbReference type="ARBA" id="ARBA00022679"/>
    </source>
</evidence>
<dbReference type="InterPro" id="IPR046884">
    <property type="entry name" value="MnmA-like_central"/>
</dbReference>
<evidence type="ECO:0000256" key="9">
    <source>
        <dbReference type="HAMAP-Rule" id="MF_00144"/>
    </source>
</evidence>
<feature type="domain" description="tRNA-specific 2-thiouridylase MnmA-like central" evidence="11">
    <location>
        <begin position="202"/>
        <end position="264"/>
    </location>
</feature>
<feature type="domain" description="tRNA-specific 2-thiouridylase MnmA-like C-terminal" evidence="10">
    <location>
        <begin position="272"/>
        <end position="347"/>
    </location>
</feature>
<evidence type="ECO:0000256" key="4">
    <source>
        <dbReference type="ARBA" id="ARBA00022741"/>
    </source>
</evidence>
<feature type="region of interest" description="Interaction with tRNA" evidence="9">
    <location>
        <begin position="298"/>
        <end position="299"/>
    </location>
</feature>
<keyword evidence="2 9" id="KW-0808">Transferase</keyword>
<dbReference type="SUPFAM" id="SSF52402">
    <property type="entry name" value="Adenine nucleotide alpha hydrolases-like"/>
    <property type="match status" value="1"/>
</dbReference>
<feature type="binding site" evidence="9">
    <location>
        <position position="36"/>
    </location>
    <ligand>
        <name>ATP</name>
        <dbReference type="ChEBI" id="CHEBI:30616"/>
    </ligand>
</feature>
<keyword evidence="13" id="KW-1185">Reference proteome</keyword>
<feature type="binding site" evidence="9">
    <location>
        <begin position="10"/>
        <end position="17"/>
    </location>
    <ligand>
        <name>ATP</name>
        <dbReference type="ChEBI" id="CHEBI:30616"/>
    </ligand>
</feature>
<keyword evidence="5 9" id="KW-0067">ATP-binding</keyword>
<feature type="site" description="Interaction with tRNA" evidence="9">
    <location>
        <position position="331"/>
    </location>
</feature>
<feature type="active site" description="Cysteine persulfide intermediate" evidence="9">
    <location>
        <position position="193"/>
    </location>
</feature>
<comment type="function">
    <text evidence="9">Catalyzes the 2-thiolation of uridine at the wobble position (U34) of tRNA, leading to the formation of s(2)U34.</text>
</comment>
<dbReference type="PANTHER" id="PTHR11933">
    <property type="entry name" value="TRNA 5-METHYLAMINOMETHYL-2-THIOURIDYLATE -METHYLTRANSFERASE"/>
    <property type="match status" value="1"/>
</dbReference>
<keyword evidence="4 9" id="KW-0547">Nucleotide-binding</keyword>
<dbReference type="GO" id="GO:0002143">
    <property type="term" value="P:tRNA wobble position uridine thiolation"/>
    <property type="evidence" value="ECO:0007669"/>
    <property type="project" value="TreeGrafter"/>
</dbReference>
<evidence type="ECO:0000259" key="11">
    <source>
        <dbReference type="Pfam" id="PF20259"/>
    </source>
</evidence>
<feature type="disulfide bond" description="Alternate" evidence="9">
    <location>
        <begin position="96"/>
        <end position="193"/>
    </location>
</feature>
<dbReference type="NCBIfam" id="TIGR00420">
    <property type="entry name" value="trmU"/>
    <property type="match status" value="1"/>
</dbReference>
<dbReference type="InterPro" id="IPR046885">
    <property type="entry name" value="MnmA-like_C"/>
</dbReference>
<evidence type="ECO:0000256" key="5">
    <source>
        <dbReference type="ARBA" id="ARBA00022840"/>
    </source>
</evidence>
<name>A0A399T0W2_9BACT</name>
<evidence type="ECO:0000256" key="1">
    <source>
        <dbReference type="ARBA" id="ARBA00022555"/>
    </source>
</evidence>
<evidence type="ECO:0000259" key="10">
    <source>
        <dbReference type="Pfam" id="PF20258"/>
    </source>
</evidence>
<dbReference type="HAMAP" id="MF_00144">
    <property type="entry name" value="tRNA_thiouridyl_MnmA"/>
    <property type="match status" value="1"/>
</dbReference>
<dbReference type="FunFam" id="2.30.30.280:FF:000001">
    <property type="entry name" value="tRNA-specific 2-thiouridylase MnmA"/>
    <property type="match status" value="1"/>
</dbReference>
<dbReference type="GO" id="GO:0005524">
    <property type="term" value="F:ATP binding"/>
    <property type="evidence" value="ECO:0007669"/>
    <property type="project" value="UniProtKB-KW"/>
</dbReference>
<dbReference type="Gene3D" id="2.40.30.10">
    <property type="entry name" value="Translation factors"/>
    <property type="match status" value="1"/>
</dbReference>
<gene>
    <name evidence="9 12" type="primary">mnmA</name>
    <name evidence="12" type="ORF">D1614_08885</name>
</gene>
<feature type="region of interest" description="Interaction with tRNA" evidence="9">
    <location>
        <begin position="142"/>
        <end position="144"/>
    </location>
</feature>
<evidence type="ECO:0000256" key="6">
    <source>
        <dbReference type="ARBA" id="ARBA00022884"/>
    </source>
</evidence>
<dbReference type="GO" id="GO:0005737">
    <property type="term" value="C:cytoplasm"/>
    <property type="evidence" value="ECO:0007669"/>
    <property type="project" value="UniProtKB-SubCell"/>
</dbReference>
<dbReference type="InterPro" id="IPR023382">
    <property type="entry name" value="MnmA-like_central_sf"/>
</dbReference>
<dbReference type="GO" id="GO:0103016">
    <property type="term" value="F:tRNA-uridine 2-sulfurtransferase activity"/>
    <property type="evidence" value="ECO:0007669"/>
    <property type="project" value="UniProtKB-EC"/>
</dbReference>
<dbReference type="AlphaFoldDB" id="A0A399T0W2"/>
<dbReference type="RefSeq" id="WP_119437560.1">
    <property type="nucleotide sequence ID" value="NZ_QWGR01000004.1"/>
</dbReference>
<organism evidence="12 13">
    <name type="scientific">Maribellus luteus</name>
    <dbReference type="NCBI Taxonomy" id="2305463"/>
    <lineage>
        <taxon>Bacteria</taxon>
        <taxon>Pseudomonadati</taxon>
        <taxon>Bacteroidota</taxon>
        <taxon>Bacteroidia</taxon>
        <taxon>Marinilabiliales</taxon>
        <taxon>Prolixibacteraceae</taxon>
        <taxon>Maribellus</taxon>
    </lineage>
</organism>